<proteinExistence type="predicted"/>
<comment type="caution">
    <text evidence="1">The sequence shown here is derived from an EMBL/GenBank/DDBJ whole genome shotgun (WGS) entry which is preliminary data.</text>
</comment>
<reference evidence="2" key="1">
    <citation type="submission" date="2017-03" db="EMBL/GenBank/DDBJ databases">
        <title>Phytopthora megakarya and P. palmivora, two closely related causual agents of cacao black pod achieved similar genome size and gene model numbers by different mechanisms.</title>
        <authorList>
            <person name="Ali S."/>
            <person name="Shao J."/>
            <person name="Larry D.J."/>
            <person name="Kronmiller B."/>
            <person name="Shen D."/>
            <person name="Strem M.D."/>
            <person name="Melnick R.L."/>
            <person name="Guiltinan M.J."/>
            <person name="Tyler B.M."/>
            <person name="Meinhardt L.W."/>
            <person name="Bailey B.A."/>
        </authorList>
    </citation>
    <scope>NUCLEOTIDE SEQUENCE [LARGE SCALE GENOMIC DNA]</scope>
    <source>
        <strain evidence="2">zdho120</strain>
    </source>
</reference>
<evidence type="ECO:0000313" key="1">
    <source>
        <dbReference type="EMBL" id="OWZ10660.1"/>
    </source>
</evidence>
<accession>A0A225W1C9</accession>
<evidence type="ECO:0000313" key="2">
    <source>
        <dbReference type="Proteomes" id="UP000198211"/>
    </source>
</evidence>
<dbReference type="CDD" id="cd09272">
    <property type="entry name" value="RNase_HI_RT_Ty1"/>
    <property type="match status" value="1"/>
</dbReference>
<gene>
    <name evidence="1" type="ORF">PHMEG_00016455</name>
</gene>
<dbReference type="AlphaFoldDB" id="A0A225W1C9"/>
<dbReference type="STRING" id="4795.A0A225W1C9"/>
<keyword evidence="2" id="KW-1185">Reference proteome</keyword>
<dbReference type="EMBL" id="NBNE01002377">
    <property type="protein sequence ID" value="OWZ10660.1"/>
    <property type="molecule type" value="Genomic_DNA"/>
</dbReference>
<dbReference type="OrthoDB" id="123721at2759"/>
<name>A0A225W1C9_9STRA</name>
<sequence length="160" mass="18004">MWSSCQAHRSFGCERVQTEVFCVDVFETYSPVANIKTIRVVSSMVVTEGYATEQMALRTAEAKYMAPSLCTQEMIWTRVMLKVIWELPKSLASNAGYKARPKHVDTKHHFTLRNAVRAVVEVSYIPTKDHHANMLAKGLGTKHLQYMMDASGVLAKAAEH</sequence>
<dbReference type="Proteomes" id="UP000198211">
    <property type="component" value="Unassembled WGS sequence"/>
</dbReference>
<protein>
    <submittedName>
        <fullName evidence="1">Polyprotein</fullName>
    </submittedName>
</protein>
<organism evidence="1 2">
    <name type="scientific">Phytophthora megakarya</name>
    <dbReference type="NCBI Taxonomy" id="4795"/>
    <lineage>
        <taxon>Eukaryota</taxon>
        <taxon>Sar</taxon>
        <taxon>Stramenopiles</taxon>
        <taxon>Oomycota</taxon>
        <taxon>Peronosporomycetes</taxon>
        <taxon>Peronosporales</taxon>
        <taxon>Peronosporaceae</taxon>
        <taxon>Phytophthora</taxon>
    </lineage>
</organism>